<feature type="compositionally biased region" description="Basic residues" evidence="5">
    <location>
        <begin position="335"/>
        <end position="351"/>
    </location>
</feature>
<sequence>MVRGGKVSCKRNFKKRVRSKVRDSDDSDEDYVISDEVKDVSEDGSEDYCSSLDDYASDESFDSFVVEEIEGARKFNGSKSKDGVCGQRKTASKTSRKRGRITFVEEIEEKEENKDGEGYDAENGDGDCDFSDDEDEEFTPAKDDCSEGAEIEGMRKFNASKSKNGVCGQRKTASKTSQKRGRITCVEEIEEKEENKDDYGYDVENADGDCDYDDDEDEEFTPDKDDCSDEEEIEGMRKFNGSKSKNGVCGQREIGCKTSRKRGRVTCVEQTEGKEETKDDDYDVENGNGNEDCDYDDDKDEEFTPDEDDCSDEDEEPRVKRKKNSMKTGKQMLIGRRKSKAPKKPLGKKRRKDDGLTRKVICDDEGDFRGNAPDVRVRSKKKSGRGRRRLVVSSDSDFVSSGSPDYDYTISEEEREQVREAKELFGSLRTSLRSSSVPKKTEEGWNLCQQRKPPGRKSKEEPLGRKGKEKIEDVKTEVGKQVCGICLSEEGKRKVRGVLNCCTHFFCFACIVEWAKVESRCPVCKQRFTTISKPTSKPARSTAGMDLREVVIQVPERDQVYQPSEEELRSYIDPYEYVICSECHEGGDDSLMLLCDLCDSPAHTFCVGLGRQVPEGNWYCDGCRPVALGSSSSQAQECVPRQRMTNQNLPSRPSPLVHAREGIDLNLMSSPHTSFNQGFGNLSSPRFMVRSVQVASPVSGRGAPTLSGRRWIHRHIQQRLSADRMSSMAGRSNGIPTTISGGNNLFNSQIDQPRETTPQQTWTPAVGTSYHTFLEERLCDNTSPLLQSRNFFPMRITNSRQLFQDSAASSNNRPVNGMSWPGLGGTSTVSDVEQLHQCSNRSNIGTDGILLPFSVREESDNCLARVQLQSMIESHLRSLSRNVDLDHNTFKDIAQSSTQAILAACGLEHKSEICTVHPPPACPHIELTAGGPISLIKGCCSSCFDFFVGDVVKRIVDTKISNWLSLAL</sequence>
<gene>
    <name evidence="8" type="ORF">O6P43_011060</name>
</gene>
<dbReference type="PANTHER" id="PTHR47177">
    <property type="entry name" value="F18C1.6 PROTEIN"/>
    <property type="match status" value="1"/>
</dbReference>
<dbReference type="SMART" id="SM00249">
    <property type="entry name" value="PHD"/>
    <property type="match status" value="1"/>
</dbReference>
<evidence type="ECO:0000256" key="3">
    <source>
        <dbReference type="ARBA" id="ARBA00022833"/>
    </source>
</evidence>
<evidence type="ECO:0000256" key="4">
    <source>
        <dbReference type="PROSITE-ProRule" id="PRU00175"/>
    </source>
</evidence>
<dbReference type="InterPro" id="IPR011011">
    <property type="entry name" value="Znf_FYVE_PHD"/>
</dbReference>
<protein>
    <submittedName>
        <fullName evidence="8">PHD and RING finger domain-containing protein</fullName>
    </submittedName>
</protein>
<feature type="compositionally biased region" description="Basic residues" evidence="5">
    <location>
        <begin position="90"/>
        <end position="100"/>
    </location>
</feature>
<keyword evidence="2 4" id="KW-0863">Zinc-finger</keyword>
<keyword evidence="3" id="KW-0862">Zinc</keyword>
<dbReference type="InterPro" id="IPR013083">
    <property type="entry name" value="Znf_RING/FYVE/PHD"/>
</dbReference>
<accession>A0AAD7Q1Z2</accession>
<evidence type="ECO:0000259" key="6">
    <source>
        <dbReference type="PROSITE" id="PS50016"/>
    </source>
</evidence>
<feature type="domain" description="PHD-type" evidence="6">
    <location>
        <begin position="577"/>
        <end position="626"/>
    </location>
</feature>
<dbReference type="GO" id="GO:0008270">
    <property type="term" value="F:zinc ion binding"/>
    <property type="evidence" value="ECO:0007669"/>
    <property type="project" value="UniProtKB-KW"/>
</dbReference>
<dbReference type="SUPFAM" id="SSF57903">
    <property type="entry name" value="FYVE/PHD zinc finger"/>
    <property type="match status" value="1"/>
</dbReference>
<feature type="compositionally biased region" description="Acidic residues" evidence="5">
    <location>
        <begin position="118"/>
        <end position="138"/>
    </location>
</feature>
<dbReference type="SUPFAM" id="SSF57850">
    <property type="entry name" value="RING/U-box"/>
    <property type="match status" value="1"/>
</dbReference>
<feature type="compositionally biased region" description="Basic residues" evidence="5">
    <location>
        <begin position="378"/>
        <end position="390"/>
    </location>
</feature>
<dbReference type="PROSITE" id="PS00518">
    <property type="entry name" value="ZF_RING_1"/>
    <property type="match status" value="1"/>
</dbReference>
<feature type="domain" description="RING-type" evidence="7">
    <location>
        <begin position="483"/>
        <end position="525"/>
    </location>
</feature>
<dbReference type="Gene3D" id="3.30.40.10">
    <property type="entry name" value="Zinc/RING finger domain, C3HC4 (zinc finger)"/>
    <property type="match status" value="2"/>
</dbReference>
<feature type="region of interest" description="Disordered" evidence="5">
    <location>
        <begin position="77"/>
        <end position="231"/>
    </location>
</feature>
<keyword evidence="9" id="KW-1185">Reference proteome</keyword>
<dbReference type="InterPro" id="IPR001841">
    <property type="entry name" value="Znf_RING"/>
</dbReference>
<feature type="compositionally biased region" description="Acidic residues" evidence="5">
    <location>
        <begin position="200"/>
        <end position="231"/>
    </location>
</feature>
<evidence type="ECO:0000313" key="9">
    <source>
        <dbReference type="Proteomes" id="UP001163823"/>
    </source>
</evidence>
<feature type="region of interest" description="Disordered" evidence="5">
    <location>
        <begin position="447"/>
        <end position="467"/>
    </location>
</feature>
<comment type="caution">
    <text evidence="8">The sequence shown here is derived from an EMBL/GenBank/DDBJ whole genome shotgun (WGS) entry which is preliminary data.</text>
</comment>
<evidence type="ECO:0000256" key="5">
    <source>
        <dbReference type="SAM" id="MobiDB-lite"/>
    </source>
</evidence>
<dbReference type="AlphaFoldDB" id="A0AAD7Q1Z2"/>
<feature type="region of interest" description="Disordered" evidence="5">
    <location>
        <begin position="20"/>
        <end position="46"/>
    </location>
</feature>
<evidence type="ECO:0000256" key="2">
    <source>
        <dbReference type="ARBA" id="ARBA00022771"/>
    </source>
</evidence>
<feature type="compositionally biased region" description="Low complexity" evidence="5">
    <location>
        <begin position="391"/>
        <end position="403"/>
    </location>
</feature>
<dbReference type="SMART" id="SM00184">
    <property type="entry name" value="RING"/>
    <property type="match status" value="1"/>
</dbReference>
<evidence type="ECO:0000256" key="1">
    <source>
        <dbReference type="ARBA" id="ARBA00022723"/>
    </source>
</evidence>
<dbReference type="Pfam" id="PF00628">
    <property type="entry name" value="PHD"/>
    <property type="match status" value="1"/>
</dbReference>
<dbReference type="EMBL" id="JARAOO010000004">
    <property type="protein sequence ID" value="KAJ7973301.1"/>
    <property type="molecule type" value="Genomic_DNA"/>
</dbReference>
<dbReference type="Pfam" id="PF13639">
    <property type="entry name" value="zf-RING_2"/>
    <property type="match status" value="1"/>
</dbReference>
<dbReference type="PROSITE" id="PS50016">
    <property type="entry name" value="ZF_PHD_2"/>
    <property type="match status" value="1"/>
</dbReference>
<dbReference type="InterPro" id="IPR001965">
    <property type="entry name" value="Znf_PHD"/>
</dbReference>
<feature type="compositionally biased region" description="Acidic residues" evidence="5">
    <location>
        <begin position="291"/>
        <end position="316"/>
    </location>
</feature>
<feature type="compositionally biased region" description="Basic and acidic residues" evidence="5">
    <location>
        <begin position="352"/>
        <end position="362"/>
    </location>
</feature>
<dbReference type="InterPro" id="IPR019787">
    <property type="entry name" value="Znf_PHD-finger"/>
</dbReference>
<keyword evidence="1" id="KW-0479">Metal-binding</keyword>
<organism evidence="8 9">
    <name type="scientific">Quillaja saponaria</name>
    <name type="common">Soap bark tree</name>
    <dbReference type="NCBI Taxonomy" id="32244"/>
    <lineage>
        <taxon>Eukaryota</taxon>
        <taxon>Viridiplantae</taxon>
        <taxon>Streptophyta</taxon>
        <taxon>Embryophyta</taxon>
        <taxon>Tracheophyta</taxon>
        <taxon>Spermatophyta</taxon>
        <taxon>Magnoliopsida</taxon>
        <taxon>eudicotyledons</taxon>
        <taxon>Gunneridae</taxon>
        <taxon>Pentapetalae</taxon>
        <taxon>rosids</taxon>
        <taxon>fabids</taxon>
        <taxon>Fabales</taxon>
        <taxon>Quillajaceae</taxon>
        <taxon>Quillaja</taxon>
    </lineage>
</organism>
<proteinExistence type="predicted"/>
<evidence type="ECO:0000259" key="7">
    <source>
        <dbReference type="PROSITE" id="PS50089"/>
    </source>
</evidence>
<reference evidence="8" key="1">
    <citation type="journal article" date="2023" name="Science">
        <title>Elucidation of the pathway for biosynthesis of saponin adjuvants from the soapbark tree.</title>
        <authorList>
            <person name="Reed J."/>
            <person name="Orme A."/>
            <person name="El-Demerdash A."/>
            <person name="Owen C."/>
            <person name="Martin L.B.B."/>
            <person name="Misra R.C."/>
            <person name="Kikuchi S."/>
            <person name="Rejzek M."/>
            <person name="Martin A.C."/>
            <person name="Harkess A."/>
            <person name="Leebens-Mack J."/>
            <person name="Louveau T."/>
            <person name="Stephenson M.J."/>
            <person name="Osbourn A."/>
        </authorList>
    </citation>
    <scope>NUCLEOTIDE SEQUENCE</scope>
    <source>
        <strain evidence="8">S10</strain>
    </source>
</reference>
<feature type="region of interest" description="Disordered" evidence="5">
    <location>
        <begin position="261"/>
        <end position="407"/>
    </location>
</feature>
<evidence type="ECO:0000313" key="8">
    <source>
        <dbReference type="EMBL" id="KAJ7973301.1"/>
    </source>
</evidence>
<feature type="compositionally biased region" description="Basic and acidic residues" evidence="5">
    <location>
        <begin position="457"/>
        <end position="467"/>
    </location>
</feature>
<dbReference type="Proteomes" id="UP001163823">
    <property type="component" value="Chromosome 4"/>
</dbReference>
<dbReference type="InterPro" id="IPR017907">
    <property type="entry name" value="Znf_RING_CS"/>
</dbReference>
<dbReference type="PROSITE" id="PS50089">
    <property type="entry name" value="ZF_RING_2"/>
    <property type="match status" value="1"/>
</dbReference>
<name>A0AAD7Q1Z2_QUISA</name>
<dbReference type="PANTHER" id="PTHR47177:SF3">
    <property type="entry name" value="F18C1.6 PROTEIN"/>
    <property type="match status" value="1"/>
</dbReference>